<dbReference type="AlphaFoldDB" id="A0AAV2G016"/>
<accession>A0AAV2G016</accession>
<evidence type="ECO:0000313" key="7">
    <source>
        <dbReference type="Proteomes" id="UP001497516"/>
    </source>
</evidence>
<evidence type="ECO:0000256" key="4">
    <source>
        <dbReference type="ARBA" id="ARBA00023163"/>
    </source>
</evidence>
<evidence type="ECO:0000256" key="5">
    <source>
        <dbReference type="ARBA" id="ARBA00023242"/>
    </source>
</evidence>
<dbReference type="PANTHER" id="PTHR31541">
    <property type="entry name" value="B3 DOMAIN PLANT PROTEIN-RELATED"/>
    <property type="match status" value="1"/>
</dbReference>
<dbReference type="InterPro" id="IPR015300">
    <property type="entry name" value="DNA-bd_pseudobarrel_sf"/>
</dbReference>
<keyword evidence="5" id="KW-0539">Nucleus</keyword>
<dbReference type="SUPFAM" id="SSF101936">
    <property type="entry name" value="DNA-binding pseudobarrel domain"/>
    <property type="match status" value="1"/>
</dbReference>
<proteinExistence type="predicted"/>
<organism evidence="6 7">
    <name type="scientific">Linum trigynum</name>
    <dbReference type="NCBI Taxonomy" id="586398"/>
    <lineage>
        <taxon>Eukaryota</taxon>
        <taxon>Viridiplantae</taxon>
        <taxon>Streptophyta</taxon>
        <taxon>Embryophyta</taxon>
        <taxon>Tracheophyta</taxon>
        <taxon>Spermatophyta</taxon>
        <taxon>Magnoliopsida</taxon>
        <taxon>eudicotyledons</taxon>
        <taxon>Gunneridae</taxon>
        <taxon>Pentapetalae</taxon>
        <taxon>rosids</taxon>
        <taxon>fabids</taxon>
        <taxon>Malpighiales</taxon>
        <taxon>Linaceae</taxon>
        <taxon>Linum</taxon>
    </lineage>
</organism>
<keyword evidence="3" id="KW-0238">DNA-binding</keyword>
<gene>
    <name evidence="6" type="ORF">LTRI10_LOCUS43859</name>
</gene>
<keyword evidence="4" id="KW-0804">Transcription</keyword>
<dbReference type="InterPro" id="IPR005508">
    <property type="entry name" value="At2g31720-like"/>
</dbReference>
<dbReference type="GO" id="GO:0005634">
    <property type="term" value="C:nucleus"/>
    <property type="evidence" value="ECO:0007669"/>
    <property type="project" value="UniProtKB-SubCell"/>
</dbReference>
<name>A0AAV2G016_9ROSI</name>
<dbReference type="Pfam" id="PF03754">
    <property type="entry name" value="At2g31720-like"/>
    <property type="match status" value="1"/>
</dbReference>
<sequence length="170" mass="18942">MSPTFAAVLPEEFRSRIAAMSGQRIQLVIQKRLTATDVFKERFLIPASQVASPNFLTLEEQAQLNYSRHKPIVAVILDPSPNSCAVDLKRFNGTGPYAITSNWSLVMKRNREALVEGALVQLWSFRCASELCIAVVVADGGDEAAAEKEEILMRAGYMAYEYLRRNNMLG</sequence>
<dbReference type="GO" id="GO:0003677">
    <property type="term" value="F:DNA binding"/>
    <property type="evidence" value="ECO:0007669"/>
    <property type="project" value="UniProtKB-KW"/>
</dbReference>
<evidence type="ECO:0000256" key="3">
    <source>
        <dbReference type="ARBA" id="ARBA00023125"/>
    </source>
</evidence>
<keyword evidence="7" id="KW-1185">Reference proteome</keyword>
<dbReference type="Proteomes" id="UP001497516">
    <property type="component" value="Chromosome 7"/>
</dbReference>
<protein>
    <submittedName>
        <fullName evidence="6">Uncharacterized protein</fullName>
    </submittedName>
</protein>
<evidence type="ECO:0000313" key="6">
    <source>
        <dbReference type="EMBL" id="CAL1403965.1"/>
    </source>
</evidence>
<evidence type="ECO:0000256" key="2">
    <source>
        <dbReference type="ARBA" id="ARBA00023015"/>
    </source>
</evidence>
<evidence type="ECO:0000256" key="1">
    <source>
        <dbReference type="ARBA" id="ARBA00004123"/>
    </source>
</evidence>
<dbReference type="PANTHER" id="PTHR31541:SF25">
    <property type="entry name" value="GAMMA-GLIADIN B"/>
    <property type="match status" value="1"/>
</dbReference>
<reference evidence="6 7" key="1">
    <citation type="submission" date="2024-04" db="EMBL/GenBank/DDBJ databases">
        <authorList>
            <person name="Fracassetti M."/>
        </authorList>
    </citation>
    <scope>NUCLEOTIDE SEQUENCE [LARGE SCALE GENOMIC DNA]</scope>
</reference>
<comment type="subcellular location">
    <subcellularLocation>
        <location evidence="1">Nucleus</location>
    </subcellularLocation>
</comment>
<keyword evidence="2" id="KW-0805">Transcription regulation</keyword>
<dbReference type="EMBL" id="OZ034820">
    <property type="protein sequence ID" value="CAL1403965.1"/>
    <property type="molecule type" value="Genomic_DNA"/>
</dbReference>
<dbReference type="Gene3D" id="2.40.330.10">
    <property type="entry name" value="DNA-binding pseudobarrel domain"/>
    <property type="match status" value="1"/>
</dbReference>